<dbReference type="GeneID" id="9042641"/>
<reference evidence="2 3" key="1">
    <citation type="submission" date="2008-07" db="EMBL/GenBank/DDBJ databases">
        <authorList>
            <person name="El-Sayed N."/>
            <person name="Caler E."/>
            <person name="Inman J."/>
            <person name="Amedeo P."/>
            <person name="Hass B."/>
            <person name="Wortman J."/>
        </authorList>
    </citation>
    <scope>NUCLEOTIDE SEQUENCE [LARGE SCALE GENOMIC DNA]</scope>
    <source>
        <strain evidence="3">ATCC 50983 / TXsc</strain>
    </source>
</reference>
<dbReference type="InParanoid" id="C5LCI3"/>
<protein>
    <submittedName>
        <fullName evidence="2">Uncharacterized protein</fullName>
    </submittedName>
</protein>
<keyword evidence="1" id="KW-0732">Signal</keyword>
<accession>C5LCI3</accession>
<dbReference type="AlphaFoldDB" id="C5LCI3"/>
<feature type="chain" id="PRO_5002954733" evidence="1">
    <location>
        <begin position="22"/>
        <end position="212"/>
    </location>
</feature>
<dbReference type="OrthoDB" id="446390at2759"/>
<gene>
    <name evidence="2" type="ORF">Pmar_PMAR011710</name>
</gene>
<organism evidence="3">
    <name type="scientific">Perkinsus marinus (strain ATCC 50983 / TXsc)</name>
    <dbReference type="NCBI Taxonomy" id="423536"/>
    <lineage>
        <taxon>Eukaryota</taxon>
        <taxon>Sar</taxon>
        <taxon>Alveolata</taxon>
        <taxon>Perkinsozoa</taxon>
        <taxon>Perkinsea</taxon>
        <taxon>Perkinsida</taxon>
        <taxon>Perkinsidae</taxon>
        <taxon>Perkinsus</taxon>
    </lineage>
</organism>
<proteinExistence type="predicted"/>
<evidence type="ECO:0000313" key="2">
    <source>
        <dbReference type="EMBL" id="EER05666.1"/>
    </source>
</evidence>
<evidence type="ECO:0000256" key="1">
    <source>
        <dbReference type="SAM" id="SignalP"/>
    </source>
</evidence>
<dbReference type="Proteomes" id="UP000007800">
    <property type="component" value="Unassembled WGS sequence"/>
</dbReference>
<dbReference type="RefSeq" id="XP_002773850.1">
    <property type="nucleotide sequence ID" value="XM_002773804.1"/>
</dbReference>
<sequence length="212" mass="23496">MRVALLRFPCVLHSVVSSILPAPLDLYDCEESLLGTHSEPSIDVEQQKEAVCFGLYECTTVYGGMCYHPAASLGSPLLCRDAPSTIDYTRTPSEGTVDESPADALPVGEYCGGSTELPPDAEVVINVRQSAVFDIIIPRYFSITGIRLYDIDSSYPYGNMVFDLSHHRIQSMFGEILQKNPGYVYFIYDPVLEVIQAQLGHLPLHTSRHLCF</sequence>
<evidence type="ECO:0000313" key="3">
    <source>
        <dbReference type="Proteomes" id="UP000007800"/>
    </source>
</evidence>
<keyword evidence="3" id="KW-1185">Reference proteome</keyword>
<name>C5LCI3_PERM5</name>
<dbReference type="EMBL" id="GG680918">
    <property type="protein sequence ID" value="EER05666.1"/>
    <property type="molecule type" value="Genomic_DNA"/>
</dbReference>
<feature type="signal peptide" evidence="1">
    <location>
        <begin position="1"/>
        <end position="21"/>
    </location>
</feature>